<reference evidence="3" key="1">
    <citation type="journal article" date="2023" name="Plant J.">
        <title>Genome sequences and population genomics provide insights into the demographic history, inbreeding, and mutation load of two 'living fossil' tree species of Dipteronia.</title>
        <authorList>
            <person name="Feng Y."/>
            <person name="Comes H.P."/>
            <person name="Chen J."/>
            <person name="Zhu S."/>
            <person name="Lu R."/>
            <person name="Zhang X."/>
            <person name="Li P."/>
            <person name="Qiu J."/>
            <person name="Olsen K.M."/>
            <person name="Qiu Y."/>
        </authorList>
    </citation>
    <scope>NUCLEOTIDE SEQUENCE</scope>
    <source>
        <strain evidence="3">KIB01</strain>
    </source>
</reference>
<dbReference type="InterPro" id="IPR044730">
    <property type="entry name" value="RNase_H-like_dom_plant"/>
</dbReference>
<evidence type="ECO:0000313" key="3">
    <source>
        <dbReference type="EMBL" id="KAK2648273.1"/>
    </source>
</evidence>
<comment type="caution">
    <text evidence="3">The sequence shown here is derived from an EMBL/GenBank/DDBJ whole genome shotgun (WGS) entry which is preliminary data.</text>
</comment>
<dbReference type="Pfam" id="PF13456">
    <property type="entry name" value="RVT_3"/>
    <property type="match status" value="1"/>
</dbReference>
<dbReference type="Gene3D" id="3.30.420.10">
    <property type="entry name" value="Ribonuclease H-like superfamily/Ribonuclease H"/>
    <property type="match status" value="1"/>
</dbReference>
<dbReference type="InterPro" id="IPR012337">
    <property type="entry name" value="RNaseH-like_sf"/>
</dbReference>
<dbReference type="GO" id="GO:0004523">
    <property type="term" value="F:RNA-DNA hybrid ribonuclease activity"/>
    <property type="evidence" value="ECO:0007669"/>
    <property type="project" value="InterPro"/>
</dbReference>
<gene>
    <name evidence="3" type="ORF">Ddye_015762</name>
</gene>
<dbReference type="EMBL" id="JANJYI010000005">
    <property type="protein sequence ID" value="KAK2648273.1"/>
    <property type="molecule type" value="Genomic_DNA"/>
</dbReference>
<evidence type="ECO:0000259" key="2">
    <source>
        <dbReference type="Pfam" id="PF14111"/>
    </source>
</evidence>
<name>A0AAD9WZF9_9ROSI</name>
<dbReference type="SUPFAM" id="SSF53098">
    <property type="entry name" value="Ribonuclease H-like"/>
    <property type="match status" value="1"/>
</dbReference>
<dbReference type="AlphaFoldDB" id="A0AAD9WZF9"/>
<dbReference type="CDD" id="cd06222">
    <property type="entry name" value="RNase_H_like"/>
    <property type="match status" value="1"/>
</dbReference>
<keyword evidence="4" id="KW-1185">Reference proteome</keyword>
<dbReference type="InterPro" id="IPR052929">
    <property type="entry name" value="RNase_H-like_EbsB-rel"/>
</dbReference>
<feature type="domain" description="RNase H type-1" evidence="1">
    <location>
        <begin position="103"/>
        <end position="185"/>
    </location>
</feature>
<dbReference type="GO" id="GO:0003676">
    <property type="term" value="F:nucleic acid binding"/>
    <property type="evidence" value="ECO:0007669"/>
    <property type="project" value="InterPro"/>
</dbReference>
<organism evidence="3 4">
    <name type="scientific">Dipteronia dyeriana</name>
    <dbReference type="NCBI Taxonomy" id="168575"/>
    <lineage>
        <taxon>Eukaryota</taxon>
        <taxon>Viridiplantae</taxon>
        <taxon>Streptophyta</taxon>
        <taxon>Embryophyta</taxon>
        <taxon>Tracheophyta</taxon>
        <taxon>Spermatophyta</taxon>
        <taxon>Magnoliopsida</taxon>
        <taxon>eudicotyledons</taxon>
        <taxon>Gunneridae</taxon>
        <taxon>Pentapetalae</taxon>
        <taxon>rosids</taxon>
        <taxon>malvids</taxon>
        <taxon>Sapindales</taxon>
        <taxon>Sapindaceae</taxon>
        <taxon>Hippocastanoideae</taxon>
        <taxon>Acereae</taxon>
        <taxon>Dipteronia</taxon>
    </lineage>
</organism>
<dbReference type="Pfam" id="PF14111">
    <property type="entry name" value="DUF4283"/>
    <property type="match status" value="1"/>
</dbReference>
<dbReference type="PANTHER" id="PTHR47074:SF75">
    <property type="entry name" value="RNASE H TYPE-1 DOMAIN-CONTAINING PROTEIN"/>
    <property type="match status" value="1"/>
</dbReference>
<evidence type="ECO:0000313" key="4">
    <source>
        <dbReference type="Proteomes" id="UP001280121"/>
    </source>
</evidence>
<proteinExistence type="predicted"/>
<dbReference type="InterPro" id="IPR036397">
    <property type="entry name" value="RNaseH_sf"/>
</dbReference>
<dbReference type="InterPro" id="IPR002156">
    <property type="entry name" value="RNaseH_domain"/>
</dbReference>
<evidence type="ECO:0008006" key="5">
    <source>
        <dbReference type="Google" id="ProtNLM"/>
    </source>
</evidence>
<evidence type="ECO:0000259" key="1">
    <source>
        <dbReference type="Pfam" id="PF13456"/>
    </source>
</evidence>
<dbReference type="InterPro" id="IPR025558">
    <property type="entry name" value="DUF4283"/>
</dbReference>
<dbReference type="Proteomes" id="UP001280121">
    <property type="component" value="Unassembled WGS sequence"/>
</dbReference>
<protein>
    <recommendedName>
        <fullName evidence="5">DUF4283 domain-containing protein</fullName>
    </recommendedName>
</protein>
<feature type="domain" description="DUF4283" evidence="2">
    <location>
        <begin position="233"/>
        <end position="305"/>
    </location>
</feature>
<accession>A0AAD9WZF9</accession>
<sequence length="670" mass="76197">MSVSFSDQVRVLWKSAIHVVVWSVWLARNRWIFESKTMNFRSALSFVWGAVSDANRLEIGCMRNCVDDLLILRRFDLRGHPAKAPVIRSVIWLPRAPGWTKVNTDGAALSSPDAGGCGGIFRNCRAFIKGCFAVPLDHVFAFEAELLAASITINFAWQNWWHRIWLESDSSYVVQLLSSRSEQLEHFFSGEGVWVLRLNVDEVVRLCEALSLKENDGPLMPLKVDLKDEGEKRLVVRLVGKVLSNKLVNMDAFIHLIPKIWKIKKEVEIEVVDGNMFSFTFKCAEDGRLVFKGGPWRFDKALLVLVEPKENGDIQAMSFNKATFWVQIHNVPLLCMTKEIEIFLGKMIGEFREIDVGPSGECVGHTLGLKAEDIVGVDTRLQHSDVDVDNGTKEPGPIILDTTRLLLGETDIGNKGHVAGPKIGKWKRWACDGTWSMTSEDSEAQPGKRISDTKSEGLCVGDFNEILDDFEKEGGLTRPRERLDRCVSNLGWRDFFLDSKVTHLEFWKSDHRLILLEVIQTGQRNDLWMRLGQRRFHFEECWASHDECAGIIEHAWGIDDGRSNMGDVVSGIRRITGRLKTWTLIILIPKVKSAERMVEFCPISLCNVMYKIIEKALANRFRLALGEVDLFGGKEGRYFEVPVQQRWAINFLLFFMDDSLLFLKASEKDC</sequence>
<dbReference type="PANTHER" id="PTHR47074">
    <property type="entry name" value="BNAC02G40300D PROTEIN"/>
    <property type="match status" value="1"/>
</dbReference>